<evidence type="ECO:0000256" key="5">
    <source>
        <dbReference type="ARBA" id="ARBA00023186"/>
    </source>
</evidence>
<dbReference type="InterPro" id="IPR018181">
    <property type="entry name" value="Heat_shock_70_CS"/>
</dbReference>
<keyword evidence="7" id="KW-0472">Membrane</keyword>
<dbReference type="InterPro" id="IPR013126">
    <property type="entry name" value="Hsp_70_fam"/>
</dbReference>
<gene>
    <name evidence="8" type="ORF">ACFSUT_20135</name>
</gene>
<reference evidence="9" key="1">
    <citation type="journal article" date="2019" name="Int. J. Syst. Evol. Microbiol.">
        <title>The Global Catalogue of Microorganisms (GCM) 10K type strain sequencing project: providing services to taxonomists for standard genome sequencing and annotation.</title>
        <authorList>
            <consortium name="The Broad Institute Genomics Platform"/>
            <consortium name="The Broad Institute Genome Sequencing Center for Infectious Disease"/>
            <person name="Wu L."/>
            <person name="Ma J."/>
        </authorList>
    </citation>
    <scope>NUCLEOTIDE SEQUENCE [LARGE SCALE GENOMIC DNA]</scope>
    <source>
        <strain evidence="9">CGMCC 4.7638</strain>
    </source>
</reference>
<keyword evidence="4" id="KW-0346">Stress response</keyword>
<sequence length="604" mass="63878">MDVLSIDFGTSSTVGVLAAFGRGPRAIEVDGSVTMSSAVYAEEDGLLVVGQDAERRARLDPSRFEPNPKRRIDDGELLLGDRAVPVVDAFAAVLRRMGEEAERQLSGVPDEVRVSHPAGWGARRQQTLRAAAGKAGFGQVRLVPEPVAAAAHYATLREQGAPSGPIAVYDLGAGTFDCAVVGAGTAVLAEDGLPDLGSLDIDQALLVHIGRSVSHADPAQWQRLLRPQTTSDRRLRRVLLQDVRDAKESLSRHSHTEVPMPDPFGDVLVTRAELEALVRPNLLRSAEMLAATIARAGLSPDRLGGVYLVGGPSRMPLLASLVGSTLGVVPTTEDQPETAVAFGLHHVPVDERPAAPMQAAPRAPASWPPVQQQPVQQQPGPVHRQPVPMPPPAGWPRQPKKKSRRPFVIGAIALAVLVVAGIVTAVVATRGDDKTPPVAANQSAPASPSSSAARAAACVGVQAALPGENGLTRCMRRLSGPSIQTRATCSDDPELAKALGALRTALCRFPDKTTVAFHEGLTLAQVEPGARKDMTGRVETDTWRTRTGLSGRYVAGVGPKLGLLIYQADGIPVVGTVMDTSPSHTSRRPQDLVQYFQQTVQPGE</sequence>
<evidence type="ECO:0000313" key="8">
    <source>
        <dbReference type="EMBL" id="MFD2482611.1"/>
    </source>
</evidence>
<keyword evidence="9" id="KW-1185">Reference proteome</keyword>
<evidence type="ECO:0000256" key="4">
    <source>
        <dbReference type="ARBA" id="ARBA00023016"/>
    </source>
</evidence>
<accession>A0ABW5I019</accession>
<evidence type="ECO:0000256" key="6">
    <source>
        <dbReference type="SAM" id="MobiDB-lite"/>
    </source>
</evidence>
<evidence type="ECO:0000313" key="9">
    <source>
        <dbReference type="Proteomes" id="UP001597542"/>
    </source>
</evidence>
<keyword evidence="5" id="KW-0143">Chaperone</keyword>
<feature type="transmembrane region" description="Helical" evidence="7">
    <location>
        <begin position="407"/>
        <end position="428"/>
    </location>
</feature>
<keyword evidence="7" id="KW-1133">Transmembrane helix</keyword>
<protein>
    <submittedName>
        <fullName evidence="8">Hsp70 family protein</fullName>
    </submittedName>
</protein>
<evidence type="ECO:0000256" key="7">
    <source>
        <dbReference type="SAM" id="Phobius"/>
    </source>
</evidence>
<dbReference type="PROSITE" id="PS01036">
    <property type="entry name" value="HSP70_3"/>
    <property type="match status" value="1"/>
</dbReference>
<keyword evidence="7" id="KW-0812">Transmembrane</keyword>
<feature type="region of interest" description="Disordered" evidence="6">
    <location>
        <begin position="355"/>
        <end position="402"/>
    </location>
</feature>
<comment type="caution">
    <text evidence="8">The sequence shown here is derived from an EMBL/GenBank/DDBJ whole genome shotgun (WGS) entry which is preliminary data.</text>
</comment>
<organism evidence="8 9">
    <name type="scientific">Amycolatopsis albidoflavus</name>
    <dbReference type="NCBI Taxonomy" id="102226"/>
    <lineage>
        <taxon>Bacteria</taxon>
        <taxon>Bacillati</taxon>
        <taxon>Actinomycetota</taxon>
        <taxon>Actinomycetes</taxon>
        <taxon>Pseudonocardiales</taxon>
        <taxon>Pseudonocardiaceae</taxon>
        <taxon>Amycolatopsis</taxon>
    </lineage>
</organism>
<evidence type="ECO:0000256" key="2">
    <source>
        <dbReference type="ARBA" id="ARBA00022741"/>
    </source>
</evidence>
<dbReference type="Proteomes" id="UP001597542">
    <property type="component" value="Unassembled WGS sequence"/>
</dbReference>
<dbReference type="Pfam" id="PF00012">
    <property type="entry name" value="HSP70"/>
    <property type="match status" value="1"/>
</dbReference>
<keyword evidence="2" id="KW-0547">Nucleotide-binding</keyword>
<evidence type="ECO:0000256" key="3">
    <source>
        <dbReference type="ARBA" id="ARBA00022840"/>
    </source>
</evidence>
<dbReference type="InterPro" id="IPR043129">
    <property type="entry name" value="ATPase_NBD"/>
</dbReference>
<keyword evidence="3" id="KW-0067">ATP-binding</keyword>
<dbReference type="Gene3D" id="3.90.640.10">
    <property type="entry name" value="Actin, Chain A, domain 4"/>
    <property type="match status" value="1"/>
</dbReference>
<name>A0ABW5I019_9PSEU</name>
<evidence type="ECO:0000256" key="1">
    <source>
        <dbReference type="ARBA" id="ARBA00007381"/>
    </source>
</evidence>
<feature type="compositionally biased region" description="Low complexity" evidence="6">
    <location>
        <begin position="355"/>
        <end position="386"/>
    </location>
</feature>
<proteinExistence type="inferred from homology"/>
<dbReference type="EMBL" id="JBHUKQ010000012">
    <property type="protein sequence ID" value="MFD2482611.1"/>
    <property type="molecule type" value="Genomic_DNA"/>
</dbReference>
<dbReference type="RefSeq" id="WP_344265456.1">
    <property type="nucleotide sequence ID" value="NZ_BAAAHV010000003.1"/>
</dbReference>
<dbReference type="SUPFAM" id="SSF53067">
    <property type="entry name" value="Actin-like ATPase domain"/>
    <property type="match status" value="2"/>
</dbReference>
<dbReference type="PANTHER" id="PTHR42749">
    <property type="entry name" value="CELL SHAPE-DETERMINING PROTEIN MREB"/>
    <property type="match status" value="1"/>
</dbReference>
<dbReference type="PANTHER" id="PTHR42749:SF1">
    <property type="entry name" value="CELL SHAPE-DETERMINING PROTEIN MREB"/>
    <property type="match status" value="1"/>
</dbReference>
<dbReference type="Gene3D" id="3.30.420.40">
    <property type="match status" value="2"/>
</dbReference>
<comment type="similarity">
    <text evidence="1">Belongs to the heat shock protein 70 family.</text>
</comment>